<keyword evidence="2" id="KW-1185">Reference proteome</keyword>
<accession>A0A938Y177</accession>
<gene>
    <name evidence="1" type="ORF">JOD01_000883</name>
</gene>
<dbReference type="GO" id="GO:0006508">
    <property type="term" value="P:proteolysis"/>
    <property type="evidence" value="ECO:0007669"/>
    <property type="project" value="InterPro"/>
</dbReference>
<dbReference type="SUPFAM" id="SSF111283">
    <property type="entry name" value="Putative modulator of DNA gyrase, PmbA/TldD"/>
    <property type="match status" value="1"/>
</dbReference>
<dbReference type="GO" id="GO:0008237">
    <property type="term" value="F:metallopeptidase activity"/>
    <property type="evidence" value="ECO:0007669"/>
    <property type="project" value="InterPro"/>
</dbReference>
<reference evidence="1" key="1">
    <citation type="submission" date="2021-01" db="EMBL/GenBank/DDBJ databases">
        <title>Genomic Encyclopedia of Type Strains, Phase IV (KMG-IV): sequencing the most valuable type-strain genomes for metagenomic binning, comparative biology and taxonomic classification.</title>
        <authorList>
            <person name="Goeker M."/>
        </authorList>
    </citation>
    <scope>NUCLEOTIDE SEQUENCE</scope>
    <source>
        <strain evidence="1">DSM 25523</strain>
    </source>
</reference>
<protein>
    <submittedName>
        <fullName evidence="1">Uncharacterized protein</fullName>
    </submittedName>
</protein>
<dbReference type="RefSeq" id="WP_204517014.1">
    <property type="nucleotide sequence ID" value="NZ_BAABIN010000015.1"/>
</dbReference>
<sequence>MNRSIIPPLIELEHSLLELADTYGLYASIYWLTKQQQHFRWSNGAFRGRSTLSLGQLMITLQNDRGYVGQALTENLTLSGAETAFHRARRALRDHPSLSSCIAQLSRQERRFPPLIEETSSQRDEYLFPYIVPSEKQHQKWAAVVAPHSLDTFLQISQENCRCIRSDGASHQAAIWRVIGVHRASNPSGKDLLCKAGFTASQLSAAAVQTLHAEMERQLDQLEKSLHFSAGDRLFAPTAAPVWLRPQTGCIIDSRLTAHLLAAAVQSQVPMPSSAIEATVETVEGSGNYQPIHPFGYLLTPTQLSLPSELHTLLYGLSQPEPLPIHLSVRFKSGDQAHSSDRQTIARQIQQSAPSHDGELLFFEGMELFDFDRETAVAYFSPQKITRWSNCGECRIVPPQLFAVELSSLLPRLAGFGSTVTIWLNEPDWTVSVPLWTWIR</sequence>
<dbReference type="Proteomes" id="UP000717624">
    <property type="component" value="Unassembled WGS sequence"/>
</dbReference>
<organism evidence="1 2">
    <name type="scientific">Brevibacillus fulvus</name>
    <dbReference type="NCBI Taxonomy" id="1125967"/>
    <lineage>
        <taxon>Bacteria</taxon>
        <taxon>Bacillati</taxon>
        <taxon>Bacillota</taxon>
        <taxon>Bacilli</taxon>
        <taxon>Bacillales</taxon>
        <taxon>Paenibacillaceae</taxon>
        <taxon>Brevibacillus</taxon>
    </lineage>
</organism>
<dbReference type="AlphaFoldDB" id="A0A938Y177"/>
<evidence type="ECO:0000313" key="1">
    <source>
        <dbReference type="EMBL" id="MBM7589285.1"/>
    </source>
</evidence>
<name>A0A938Y177_9BACL</name>
<dbReference type="InterPro" id="IPR036059">
    <property type="entry name" value="TldD/PmbA_sf"/>
</dbReference>
<proteinExistence type="predicted"/>
<comment type="caution">
    <text evidence="1">The sequence shown here is derived from an EMBL/GenBank/DDBJ whole genome shotgun (WGS) entry which is preliminary data.</text>
</comment>
<evidence type="ECO:0000313" key="2">
    <source>
        <dbReference type="Proteomes" id="UP000717624"/>
    </source>
</evidence>
<dbReference type="EMBL" id="JAFBEB010000002">
    <property type="protein sequence ID" value="MBM7589285.1"/>
    <property type="molecule type" value="Genomic_DNA"/>
</dbReference>